<name>A0A830HNB5_9CHLO</name>
<gene>
    <name evidence="2" type="ORF">PPROV_000536400</name>
</gene>
<evidence type="ECO:0000313" key="2">
    <source>
        <dbReference type="EMBL" id="GHP06619.1"/>
    </source>
</evidence>
<proteinExistence type="predicted"/>
<evidence type="ECO:0000256" key="1">
    <source>
        <dbReference type="SAM" id="MobiDB-lite"/>
    </source>
</evidence>
<dbReference type="Proteomes" id="UP000660262">
    <property type="component" value="Unassembled WGS sequence"/>
</dbReference>
<feature type="region of interest" description="Disordered" evidence="1">
    <location>
        <begin position="145"/>
        <end position="171"/>
    </location>
</feature>
<organism evidence="2 3">
    <name type="scientific">Pycnococcus provasolii</name>
    <dbReference type="NCBI Taxonomy" id="41880"/>
    <lineage>
        <taxon>Eukaryota</taxon>
        <taxon>Viridiplantae</taxon>
        <taxon>Chlorophyta</taxon>
        <taxon>Pseudoscourfieldiophyceae</taxon>
        <taxon>Pseudoscourfieldiales</taxon>
        <taxon>Pycnococcaceae</taxon>
        <taxon>Pycnococcus</taxon>
    </lineage>
</organism>
<dbReference type="EMBL" id="BNJQ01000013">
    <property type="protein sequence ID" value="GHP06619.1"/>
    <property type="molecule type" value="Genomic_DNA"/>
</dbReference>
<accession>A0A830HNB5</accession>
<reference evidence="2" key="1">
    <citation type="submission" date="2020-10" db="EMBL/GenBank/DDBJ databases">
        <title>Unveiling of a novel bifunctional photoreceptor, Dualchrome1, isolated from a cosmopolitan green alga.</title>
        <authorList>
            <person name="Suzuki S."/>
            <person name="Kawachi M."/>
        </authorList>
    </citation>
    <scope>NUCLEOTIDE SEQUENCE</scope>
    <source>
        <strain evidence="2">NIES 2893</strain>
    </source>
</reference>
<keyword evidence="3" id="KW-1185">Reference proteome</keyword>
<dbReference type="AlphaFoldDB" id="A0A830HNB5"/>
<comment type="caution">
    <text evidence="2">The sequence shown here is derived from an EMBL/GenBank/DDBJ whole genome shotgun (WGS) entry which is preliminary data.</text>
</comment>
<sequence>MKREDTRIASEYAHILDDDDGYYYLGTAGRPNPPDRRRWTWEADGWTPTYEGLLRDEQIAKQPKLFTYSVEQKDPGVRNAHACRCLPALSWARARLEEEDGPTELPPLLIDSIMDVDVFEDDNDMDNNNGPLDLRDTLQDRRNVYLKGTSYHDDKRTSHAPSQGDGDGWGP</sequence>
<protein>
    <submittedName>
        <fullName evidence="2">Uncharacterized protein</fullName>
    </submittedName>
</protein>
<evidence type="ECO:0000313" key="3">
    <source>
        <dbReference type="Proteomes" id="UP000660262"/>
    </source>
</evidence>